<protein>
    <submittedName>
        <fullName evidence="2 3">Uncharacterized protein</fullName>
    </submittedName>
</protein>
<feature type="non-terminal residue" evidence="2">
    <location>
        <position position="1"/>
    </location>
</feature>
<name>B7QAX0_IXOSC</name>
<dbReference type="AlphaFoldDB" id="B7QAX0"/>
<dbReference type="InParanoid" id="B7QAX0"/>
<keyword evidence="4" id="KW-1185">Reference proteome</keyword>
<dbReference type="Proteomes" id="UP000001555">
    <property type="component" value="Unassembled WGS sequence"/>
</dbReference>
<proteinExistence type="predicted"/>
<feature type="region of interest" description="Disordered" evidence="1">
    <location>
        <begin position="1"/>
        <end position="113"/>
    </location>
</feature>
<dbReference type="EMBL" id="ABJB010024135">
    <property type="status" value="NOT_ANNOTATED_CDS"/>
    <property type="molecule type" value="Genomic_DNA"/>
</dbReference>
<dbReference type="PaxDb" id="6945-B7QAX0"/>
<reference evidence="2 4" key="1">
    <citation type="submission" date="2008-03" db="EMBL/GenBank/DDBJ databases">
        <title>Annotation of Ixodes scapularis.</title>
        <authorList>
            <consortium name="Ixodes scapularis Genome Project Consortium"/>
            <person name="Caler E."/>
            <person name="Hannick L.I."/>
            <person name="Bidwell S."/>
            <person name="Joardar V."/>
            <person name="Thiagarajan M."/>
            <person name="Amedeo P."/>
            <person name="Galinsky K.J."/>
            <person name="Schobel S."/>
            <person name="Inman J."/>
            <person name="Hostetler J."/>
            <person name="Miller J."/>
            <person name="Hammond M."/>
            <person name="Megy K."/>
            <person name="Lawson D."/>
            <person name="Kodira C."/>
            <person name="Sutton G."/>
            <person name="Meyer J."/>
            <person name="Hill C.A."/>
            <person name="Birren B."/>
            <person name="Nene V."/>
            <person name="Collins F."/>
            <person name="Alarcon-Chaidez F."/>
            <person name="Wikel S."/>
            <person name="Strausberg R."/>
        </authorList>
    </citation>
    <scope>NUCLEOTIDE SEQUENCE [LARGE SCALE GENOMIC DNA]</scope>
    <source>
        <strain evidence="4">Wikel</strain>
        <strain evidence="2">Wikel colony</strain>
    </source>
</reference>
<feature type="compositionally biased region" description="Polar residues" evidence="1">
    <location>
        <begin position="1"/>
        <end position="31"/>
    </location>
</feature>
<gene>
    <name evidence="2" type="ORF">IscW_ISCW012061</name>
</gene>
<organism>
    <name type="scientific">Ixodes scapularis</name>
    <name type="common">Black-legged tick</name>
    <name type="synonym">Deer tick</name>
    <dbReference type="NCBI Taxonomy" id="6945"/>
    <lineage>
        <taxon>Eukaryota</taxon>
        <taxon>Metazoa</taxon>
        <taxon>Ecdysozoa</taxon>
        <taxon>Arthropoda</taxon>
        <taxon>Chelicerata</taxon>
        <taxon>Arachnida</taxon>
        <taxon>Acari</taxon>
        <taxon>Parasitiformes</taxon>
        <taxon>Ixodida</taxon>
        <taxon>Ixodoidea</taxon>
        <taxon>Ixodidae</taxon>
        <taxon>Ixodinae</taxon>
        <taxon>Ixodes</taxon>
    </lineage>
</organism>
<dbReference type="EnsemblMetazoa" id="ISCW012061-RA">
    <property type="protein sequence ID" value="ISCW012061-PA"/>
    <property type="gene ID" value="ISCW012061"/>
</dbReference>
<reference evidence="3" key="2">
    <citation type="submission" date="2020-05" db="UniProtKB">
        <authorList>
            <consortium name="EnsemblMetazoa"/>
        </authorList>
    </citation>
    <scope>IDENTIFICATION</scope>
    <source>
        <strain evidence="3">wikel</strain>
    </source>
</reference>
<sequence length="269" mass="29306">RCSSLEASLSAQPSRAASAFAPSTTFPAQSTRQRRSRGTPAKCPQNHQRQAPPPPTDFAETWRSRPRPDPGPPPRENRLPSPAPSPGSGGRRTLRWSRPPRVVPRGPPRGGTRCLSGHACRNVCGRFSFTPGRRIVRASRPRGGRGAGLVFRPSFTGFFELILNLEVRFYRSQPRLGRGDLGFQSESSWCNLGPTLNDLDTTKVEPGRSRPCGWLLSGRRGARAFPGSSGTPTLETGSVDEIWCVADHLWLPDAGCLTISGLSGPFRCR</sequence>
<dbReference type="HOGENOM" id="CLU_1036539_0_0_1"/>
<dbReference type="EMBL" id="DS897019">
    <property type="protein sequence ID" value="EEC15992.1"/>
    <property type="molecule type" value="Genomic_DNA"/>
</dbReference>
<dbReference type="VEuPathDB" id="VectorBase:ISCI012061"/>
<accession>B7QAX0</accession>
<evidence type="ECO:0000313" key="2">
    <source>
        <dbReference type="EMBL" id="EEC15992.1"/>
    </source>
</evidence>
<evidence type="ECO:0000313" key="4">
    <source>
        <dbReference type="Proteomes" id="UP000001555"/>
    </source>
</evidence>
<evidence type="ECO:0000313" key="3">
    <source>
        <dbReference type="EnsemblMetazoa" id="ISCW012061-PA"/>
    </source>
</evidence>
<dbReference type="EMBL" id="ABJB010321120">
    <property type="status" value="NOT_ANNOTATED_CDS"/>
    <property type="molecule type" value="Genomic_DNA"/>
</dbReference>
<evidence type="ECO:0000256" key="1">
    <source>
        <dbReference type="SAM" id="MobiDB-lite"/>
    </source>
</evidence>
<dbReference type="VEuPathDB" id="VectorBase:ISCW012061"/>